<dbReference type="CDD" id="cd05170">
    <property type="entry name" value="PIKKc_SMG1"/>
    <property type="match status" value="1"/>
</dbReference>
<keyword evidence="3" id="KW-0723">Serine/threonine-protein kinase</keyword>
<evidence type="ECO:0000259" key="12">
    <source>
        <dbReference type="PROSITE" id="PS51189"/>
    </source>
</evidence>
<evidence type="ECO:0000259" key="11">
    <source>
        <dbReference type="PROSITE" id="PS50290"/>
    </source>
</evidence>
<dbReference type="InterPro" id="IPR036940">
    <property type="entry name" value="PI3/4_kinase_cat_sf"/>
</dbReference>
<dbReference type="SUPFAM" id="SSF48371">
    <property type="entry name" value="ARM repeat"/>
    <property type="match status" value="1"/>
</dbReference>
<dbReference type="PROSITE" id="PS51189">
    <property type="entry name" value="FAT"/>
    <property type="match status" value="1"/>
</dbReference>
<evidence type="ECO:0000256" key="4">
    <source>
        <dbReference type="ARBA" id="ARBA00022679"/>
    </source>
</evidence>
<reference evidence="13 14" key="1">
    <citation type="submission" date="2022-03" db="EMBL/GenBank/DDBJ databases">
        <authorList>
            <person name="Nunn A."/>
            <person name="Chopra R."/>
            <person name="Nunn A."/>
            <person name="Contreras Garrido A."/>
        </authorList>
    </citation>
    <scope>NUCLEOTIDE SEQUENCE [LARGE SCALE GENOMIC DNA]</scope>
</reference>
<dbReference type="GO" id="GO:0031932">
    <property type="term" value="C:TORC2 complex"/>
    <property type="evidence" value="ECO:0007669"/>
    <property type="project" value="TreeGrafter"/>
</dbReference>
<accession>A0AAU9RVE5</accession>
<dbReference type="InterPro" id="IPR016024">
    <property type="entry name" value="ARM-type_fold"/>
</dbReference>
<dbReference type="InterPro" id="IPR018936">
    <property type="entry name" value="PI3/4_kinase_CS"/>
</dbReference>
<dbReference type="PROSITE" id="PS00916">
    <property type="entry name" value="PI3_4_KINASE_2"/>
    <property type="match status" value="1"/>
</dbReference>
<feature type="compositionally biased region" description="Basic residues" evidence="10">
    <location>
        <begin position="58"/>
        <end position="69"/>
    </location>
</feature>
<dbReference type="InterPro" id="IPR039414">
    <property type="entry name" value="SMG1_PIKKc"/>
</dbReference>
<evidence type="ECO:0000313" key="13">
    <source>
        <dbReference type="EMBL" id="CAH2051554.1"/>
    </source>
</evidence>
<dbReference type="GO" id="GO:0005737">
    <property type="term" value="C:cytoplasm"/>
    <property type="evidence" value="ECO:0007669"/>
    <property type="project" value="TreeGrafter"/>
</dbReference>
<keyword evidence="5" id="KW-0547">Nucleotide-binding</keyword>
<keyword evidence="14" id="KW-1185">Reference proteome</keyword>
<dbReference type="GO" id="GO:0000184">
    <property type="term" value="P:nuclear-transcribed mRNA catabolic process, nonsense-mediated decay"/>
    <property type="evidence" value="ECO:0007669"/>
    <property type="project" value="InterPro"/>
</dbReference>
<evidence type="ECO:0000256" key="9">
    <source>
        <dbReference type="ARBA" id="ARBA00048679"/>
    </source>
</evidence>
<feature type="domain" description="FAT" evidence="12">
    <location>
        <begin position="1115"/>
        <end position="1815"/>
    </location>
</feature>
<dbReference type="Gene3D" id="3.30.1010.10">
    <property type="entry name" value="Phosphatidylinositol 3-kinase Catalytic Subunit, Chain A, domain 4"/>
    <property type="match status" value="1"/>
</dbReference>
<dbReference type="InterPro" id="IPR050517">
    <property type="entry name" value="DDR_Repair_Kinase"/>
</dbReference>
<proteinExistence type="inferred from homology"/>
<dbReference type="PANTHER" id="PTHR11139">
    <property type="entry name" value="ATAXIA TELANGIECTASIA MUTATED ATM -RELATED"/>
    <property type="match status" value="1"/>
</dbReference>
<comment type="catalytic activity">
    <reaction evidence="9">
        <text>L-seryl-[protein] + ATP = O-phospho-L-seryl-[protein] + ADP + H(+)</text>
        <dbReference type="Rhea" id="RHEA:17989"/>
        <dbReference type="Rhea" id="RHEA-COMP:9863"/>
        <dbReference type="Rhea" id="RHEA-COMP:11604"/>
        <dbReference type="ChEBI" id="CHEBI:15378"/>
        <dbReference type="ChEBI" id="CHEBI:29999"/>
        <dbReference type="ChEBI" id="CHEBI:30616"/>
        <dbReference type="ChEBI" id="CHEBI:83421"/>
        <dbReference type="ChEBI" id="CHEBI:456216"/>
        <dbReference type="EC" id="2.7.11.1"/>
    </reaction>
</comment>
<dbReference type="Gene3D" id="1.10.1070.11">
    <property type="entry name" value="Phosphatidylinositol 3-/4-kinase, catalytic domain"/>
    <property type="match status" value="1"/>
</dbReference>
<dbReference type="GO" id="GO:0031931">
    <property type="term" value="C:TORC1 complex"/>
    <property type="evidence" value="ECO:0007669"/>
    <property type="project" value="TreeGrafter"/>
</dbReference>
<evidence type="ECO:0000256" key="1">
    <source>
        <dbReference type="ARBA" id="ARBA00011031"/>
    </source>
</evidence>
<dbReference type="SUPFAM" id="SSF56112">
    <property type="entry name" value="Protein kinase-like (PK-like)"/>
    <property type="match status" value="1"/>
</dbReference>
<dbReference type="InterPro" id="IPR031559">
    <property type="entry name" value="SMG1"/>
</dbReference>
<dbReference type="GO" id="GO:0031929">
    <property type="term" value="P:TOR signaling"/>
    <property type="evidence" value="ECO:0007669"/>
    <property type="project" value="TreeGrafter"/>
</dbReference>
<dbReference type="GO" id="GO:0004674">
    <property type="term" value="F:protein serine/threonine kinase activity"/>
    <property type="evidence" value="ECO:0007669"/>
    <property type="project" value="UniProtKB-KW"/>
</dbReference>
<dbReference type="EC" id="2.7.11.1" evidence="2"/>
<keyword evidence="7" id="KW-0067">ATP-binding</keyword>
<keyword evidence="6" id="KW-0418">Kinase</keyword>
<gene>
    <name evidence="13" type="ORF">TAV2_LOCUS9367</name>
</gene>
<evidence type="ECO:0000256" key="6">
    <source>
        <dbReference type="ARBA" id="ARBA00022777"/>
    </source>
</evidence>
<protein>
    <recommendedName>
        <fullName evidence="2">non-specific serine/threonine protein kinase</fullName>
        <ecNumber evidence="2">2.7.11.1</ecNumber>
    </recommendedName>
</protein>
<keyword evidence="4" id="KW-0808">Transferase</keyword>
<evidence type="ECO:0000256" key="3">
    <source>
        <dbReference type="ARBA" id="ARBA00022527"/>
    </source>
</evidence>
<evidence type="ECO:0000256" key="10">
    <source>
        <dbReference type="SAM" id="MobiDB-lite"/>
    </source>
</evidence>
<evidence type="ECO:0000256" key="7">
    <source>
        <dbReference type="ARBA" id="ARBA00022840"/>
    </source>
</evidence>
<dbReference type="GO" id="GO:0005524">
    <property type="term" value="F:ATP binding"/>
    <property type="evidence" value="ECO:0007669"/>
    <property type="project" value="UniProtKB-KW"/>
</dbReference>
<evidence type="ECO:0000256" key="8">
    <source>
        <dbReference type="ARBA" id="ARBA00047899"/>
    </source>
</evidence>
<dbReference type="PANTHER" id="PTHR11139:SF119">
    <property type="entry name" value="SERINE_THREONINE-PROTEIN KINASE SMG1"/>
    <property type="match status" value="1"/>
</dbReference>
<evidence type="ECO:0000256" key="5">
    <source>
        <dbReference type="ARBA" id="ARBA00022741"/>
    </source>
</evidence>
<dbReference type="GO" id="GO:0016242">
    <property type="term" value="P:negative regulation of macroautophagy"/>
    <property type="evidence" value="ECO:0007669"/>
    <property type="project" value="TreeGrafter"/>
</dbReference>
<feature type="region of interest" description="Disordered" evidence="10">
    <location>
        <begin position="23"/>
        <end position="82"/>
    </location>
</feature>
<sequence>MMQGFHYQQQQQLISLLSAALPTDPSAASPSLPSSSSSESVASPSTAAGGSNASASFKTKKTKKNKKKTASAPAGQRDVKSEKNIDSGRLAALKSLHRAITYPPNSLLIAHSASYISSGLWQLLSDKSYDVRHAGVSAYGALCAIVCSLPVEASVIQNHVLLVDGFIDWALPLIRDVSVRDGSIVLALEGIREFLSVGDVNAIDRYALPILDACKSLLEDERTSIPLLNQALGVLLLISSKFYSLFHPHFLDIVDMLLGWALLQDQPDSDRQIVVDSFLQFQRHWVDNLDFSVGLLSKFLGDMDVLLSDGSEGTPEQFQRLLALLSCFLAILRSTASGLLENNLLDKMDEPLSEMVPRLLGFLSIMGQRFGWAKWIEDLWKCLTLLAEILREKFSTYYLSSLDILLKSLEQIDTVNSAAHGKMTASQIHGTLKTNLQLLSLQKQGLLSSCVPKLLGFESPISQLRLHPNRLITAGSSDIYIFLLQHESEEVVQQGMELLMKELELLKTVVVDSSDHQNKSFDVTVYESFSKNELLALINFDMKALLSCVSLGGRKSLSDAPKLAVLYLERSEKLVSFVFEKLNPFESYVDACFELQVSIVRMLECLAAVELLSNCSVLIQPDNKVLKETNHGKTPLKCTFFTMVIEHLRKYSVTMVRALRLSSPVAVKLVSLEWIQKFCENLIAISKNFNMDAYFCKSFPYAGAVRDIVMAVLDAAFDSEPKVRSRSAMVLELLLEVKLIHPIHFYSLAEILLEKVGDPDTSIKNAFIKLLSHLLPATQYACGMHSEVEHMVPRPQVLMLGNSYLHWKQVFALKQPDHHFQSQQLVSVLNYVSQRWKVPFASWIQGLINAFQGSKDTGAGHPDENLIKNGWLAIKADKSSIERICLANNLAGAWWAVHEAARFCVSTRLRTNFGGPTQTFAVLERMLLDITTVLQVDSEQTNVGSSGAHLLPMRLLLDFVEALKKNVYNAYEGTAVLCSPLPQSVLFFRANRKVCEEWFSRISEPMMNAGISLQCHDATVEYCTLRLEELKIRAILLKKEKSKMQASDNVHNTGARISSDISRILRQMSLALCQIHDAHALLGVHKWVSVNLGPLVAEESEFQKQSGESVMFPWITGLIYQSEGRYEKAAAYFAHLLEEEDCLSSMGSDDIQFVIERIIESYTALSDWKSLDSWLSELQALRARHAGKSFSGSLTAAGNEINAIRALARFDEGNIQAAWTCLDLTPKSSGELSLNPKVALQRSEQMLLQSMLFQADGNSQKVSNTLQKARSMLDESSLALSFDGLSETAPYATQLHCLFAFEESHQLRDSEPKQKPSNLMLSSCVWSLQSMINRVHRDCSPWLKVLRIYRTILPTAAWVTLKLCMDLFGFARKQGNFMLANHLKDYLNDNVSSCAEVKLRDFLISNLQYQGALLMYAENKVEDAVVDLWSFVQPEVTALEPVCLDAGVAFLKAKACLKLATWLKGDAVSLDLENVVLKMSADLNRTEIPSTASSEPLLYESLKPSTKAISEEMIGTVTKVSTQLCSAMGKSWISYASWCFRQATGSFCKPNESTINSFSFSSILAQELQPGRFHLTEDETESVESIVMEFLQKDDFKDLTDTEQDGNCHTTTADHSDAIKKELQQKVIEMIENAAAAPSAEDCGWDSLSVHLASQLTDLLLCANKKVEDTDISPIVNRLIEVWWSLRKRRVSLFGNSALGFTQYLRYSSKNLHTSEFTGVDYDPLNKKTGSNTLRSTLYILHILLNYGVELKDTLKHALSMVPLEPWQEVTPQLFARLSSHPEEVVRKEIEGLLIMLAKLCPWSIVYPTLVDVNACDEKPSEELLHVKACLTELYPRLIQDVQLMLNELGNVTVLWEELWLSTLQDLHMDVVRRINLLKEEAARVTDNTTLSQSEKGEINAARYSAMMAPIVVALERRLASTSRKPETPHEIWFYEEYIERIKSAILTFKTPPSPAALGEVWRPFDSIAASLASHQKKSSISLKEVAPSLSLLSSCNIPMPGLEKQPTLSESDTSLNGIVTVSSLSDHVTILPTKTRPKKLIMFGSDGKKYIYLLKGREDLRLDARIMQLLQAINTFFCSSLATDGGTIGIRYYSVTPISGRAGLIQWVDNVISIYSIFRSWQTRVKLAQMPPSAPGSAKSPDLPPVPRPSDMFYGKIIPALKEKGIRRVTSRRDWPHDVKRKVLLDLMKEVPSQLLRQELWCASEGFKAFTTKFKRYSGSVAAMSIVGHMLGLGDRHLDNILMDFCSGDVVHIDYNVCFDKGQRLEVPEIVPFRLTHTMEAALGLTGVEGTFRANCEAVLGVLRKNKDILLMLMEVFVWDPLVEWTRGNFHDDAAIGGEERKDMEVAVSLSLFSSRVQEIRVRLQVNIHCTKADILQHTCFRVILVAYIL</sequence>
<dbReference type="InterPro" id="IPR011009">
    <property type="entry name" value="Kinase-like_dom_sf"/>
</dbReference>
<evidence type="ECO:0000256" key="2">
    <source>
        <dbReference type="ARBA" id="ARBA00012513"/>
    </source>
</evidence>
<dbReference type="InterPro" id="IPR000403">
    <property type="entry name" value="PI3/4_kinase_cat_dom"/>
</dbReference>
<evidence type="ECO:0000313" key="14">
    <source>
        <dbReference type="Proteomes" id="UP000836841"/>
    </source>
</evidence>
<feature type="compositionally biased region" description="Low complexity" evidence="10">
    <location>
        <begin position="23"/>
        <end position="57"/>
    </location>
</feature>
<dbReference type="Pfam" id="PF15785">
    <property type="entry name" value="SMG1"/>
    <property type="match status" value="1"/>
</dbReference>
<dbReference type="FunFam" id="1.10.1070.11:FF:000023">
    <property type="entry name" value="serine/threonine-protein kinase SMG1 isoform X1"/>
    <property type="match status" value="1"/>
</dbReference>
<dbReference type="EMBL" id="OU466859">
    <property type="protein sequence ID" value="CAH2051554.1"/>
    <property type="molecule type" value="Genomic_DNA"/>
</dbReference>
<dbReference type="GO" id="GO:0005634">
    <property type="term" value="C:nucleus"/>
    <property type="evidence" value="ECO:0007669"/>
    <property type="project" value="TreeGrafter"/>
</dbReference>
<dbReference type="Pfam" id="PF00454">
    <property type="entry name" value="PI3_PI4_kinase"/>
    <property type="match status" value="1"/>
</dbReference>
<name>A0AAU9RVE5_THLAR</name>
<dbReference type="FunFam" id="3.30.1010.10:FF:000029">
    <property type="entry name" value="Serine/threonine-protein kinase SMG1"/>
    <property type="match status" value="1"/>
</dbReference>
<comment type="similarity">
    <text evidence="1">Belongs to the PI3/PI4-kinase family.</text>
</comment>
<comment type="catalytic activity">
    <reaction evidence="8">
        <text>L-threonyl-[protein] + ATP = O-phospho-L-threonyl-[protein] + ADP + H(+)</text>
        <dbReference type="Rhea" id="RHEA:46608"/>
        <dbReference type="Rhea" id="RHEA-COMP:11060"/>
        <dbReference type="Rhea" id="RHEA-COMP:11605"/>
        <dbReference type="ChEBI" id="CHEBI:15378"/>
        <dbReference type="ChEBI" id="CHEBI:30013"/>
        <dbReference type="ChEBI" id="CHEBI:30616"/>
        <dbReference type="ChEBI" id="CHEBI:61977"/>
        <dbReference type="ChEBI" id="CHEBI:456216"/>
        <dbReference type="EC" id="2.7.11.1"/>
    </reaction>
</comment>
<organism evidence="13 14">
    <name type="scientific">Thlaspi arvense</name>
    <name type="common">Field penny-cress</name>
    <dbReference type="NCBI Taxonomy" id="13288"/>
    <lineage>
        <taxon>Eukaryota</taxon>
        <taxon>Viridiplantae</taxon>
        <taxon>Streptophyta</taxon>
        <taxon>Embryophyta</taxon>
        <taxon>Tracheophyta</taxon>
        <taxon>Spermatophyta</taxon>
        <taxon>Magnoliopsida</taxon>
        <taxon>eudicotyledons</taxon>
        <taxon>Gunneridae</taxon>
        <taxon>Pentapetalae</taxon>
        <taxon>rosids</taxon>
        <taxon>malvids</taxon>
        <taxon>Brassicales</taxon>
        <taxon>Brassicaceae</taxon>
        <taxon>Thlaspideae</taxon>
        <taxon>Thlaspi</taxon>
    </lineage>
</organism>
<dbReference type="PROSITE" id="PS50290">
    <property type="entry name" value="PI3_4_KINASE_3"/>
    <property type="match status" value="1"/>
</dbReference>
<feature type="domain" description="PI3K/PI4K catalytic" evidence="11">
    <location>
        <begin position="2025"/>
        <end position="2366"/>
    </location>
</feature>
<dbReference type="SMART" id="SM00146">
    <property type="entry name" value="PI3Kc"/>
    <property type="match status" value="1"/>
</dbReference>
<dbReference type="Proteomes" id="UP000836841">
    <property type="component" value="Chromosome 3"/>
</dbReference>
<dbReference type="InterPro" id="IPR014009">
    <property type="entry name" value="PIK_FAT"/>
</dbReference>